<sequence>MFKYFIYGLGGSISGWFLRDVVVCLVSNVDTTNGILINKFICTKDEFSKSTLNIMKTCFDPLELRKGFNSYHLYLKENNYFVETLYIENWNNIRRMHEYMHSQDNKTNMHNLKNYNIFFSPSLFVLMKRYAGHDSPSYLKGLTP</sequence>
<dbReference type="EMBL" id="FLRD01000106">
    <property type="protein sequence ID" value="SBT37766.1"/>
    <property type="molecule type" value="Genomic_DNA"/>
</dbReference>
<protein>
    <submittedName>
        <fullName evidence="2">Uncharacterized protein</fullName>
    </submittedName>
</protein>
<evidence type="ECO:0000313" key="2">
    <source>
        <dbReference type="EMBL" id="SBT38468.1"/>
    </source>
</evidence>
<proteinExistence type="predicted"/>
<dbReference type="AlphaFoldDB" id="A0A1A8Z3G1"/>
<name>A0A1A8Z3G1_PLAOA</name>
<organism evidence="2 3">
    <name type="scientific">Plasmodium ovale wallikeri</name>
    <dbReference type="NCBI Taxonomy" id="864142"/>
    <lineage>
        <taxon>Eukaryota</taxon>
        <taxon>Sar</taxon>
        <taxon>Alveolata</taxon>
        <taxon>Apicomplexa</taxon>
        <taxon>Aconoidasida</taxon>
        <taxon>Haemosporida</taxon>
        <taxon>Plasmodiidae</taxon>
        <taxon>Plasmodium</taxon>
        <taxon>Plasmodium (Plasmodium)</taxon>
    </lineage>
</organism>
<accession>A0A1A8Z3G1</accession>
<reference evidence="3 4" key="1">
    <citation type="submission" date="2016-05" db="EMBL/GenBank/DDBJ databases">
        <authorList>
            <person name="Naeem Raeece"/>
        </authorList>
    </citation>
    <scope>NUCLEOTIDE SEQUENCE [LARGE SCALE GENOMIC DNA]</scope>
</reference>
<dbReference type="EMBL" id="FLRE01000137">
    <property type="protein sequence ID" value="SBT38468.1"/>
    <property type="molecule type" value="Genomic_DNA"/>
</dbReference>
<evidence type="ECO:0000313" key="1">
    <source>
        <dbReference type="EMBL" id="SBT37766.1"/>
    </source>
</evidence>
<dbReference type="Proteomes" id="UP000078550">
    <property type="component" value="Unassembled WGS sequence"/>
</dbReference>
<keyword evidence="4" id="KW-1185">Reference proteome</keyword>
<dbReference type="Proteomes" id="UP000078555">
    <property type="component" value="Unassembled WGS sequence"/>
</dbReference>
<evidence type="ECO:0000313" key="3">
    <source>
        <dbReference type="Proteomes" id="UP000078550"/>
    </source>
</evidence>
<evidence type="ECO:0000313" key="4">
    <source>
        <dbReference type="Proteomes" id="UP000078555"/>
    </source>
</evidence>
<gene>
    <name evidence="1" type="ORF">POVWA1_036610</name>
    <name evidence="2" type="ORF">POVWA2_035910</name>
</gene>
<reference evidence="2" key="2">
    <citation type="submission" date="2016-05" db="EMBL/GenBank/DDBJ databases">
        <authorList>
            <person name="Lavstsen T."/>
            <person name="Jespersen J.S."/>
        </authorList>
    </citation>
    <scope>NUCLEOTIDE SEQUENCE [LARGE SCALE GENOMIC DNA]</scope>
</reference>